<keyword evidence="2 8" id="KW-0812">Transmembrane</keyword>
<dbReference type="InterPro" id="IPR017452">
    <property type="entry name" value="GPCR_Rhodpsn_7TM"/>
</dbReference>
<evidence type="ECO:0000256" key="2">
    <source>
        <dbReference type="ARBA" id="ARBA00022692"/>
    </source>
</evidence>
<evidence type="ECO:0000256" key="1">
    <source>
        <dbReference type="ARBA" id="ARBA00004141"/>
    </source>
</evidence>
<feature type="transmembrane region" description="Helical" evidence="8">
    <location>
        <begin position="76"/>
        <end position="95"/>
    </location>
</feature>
<evidence type="ECO:0000313" key="10">
    <source>
        <dbReference type="EMBL" id="GFO37452.1"/>
    </source>
</evidence>
<dbReference type="PANTHER" id="PTHR24243">
    <property type="entry name" value="G-PROTEIN COUPLED RECEPTOR"/>
    <property type="match status" value="1"/>
</dbReference>
<evidence type="ECO:0000259" key="9">
    <source>
        <dbReference type="PROSITE" id="PS50262"/>
    </source>
</evidence>
<dbReference type="PANTHER" id="PTHR24243:SF233">
    <property type="entry name" value="THYROTROPIN-RELEASING HORMONE RECEPTOR"/>
    <property type="match status" value="1"/>
</dbReference>
<evidence type="ECO:0000256" key="8">
    <source>
        <dbReference type="SAM" id="Phobius"/>
    </source>
</evidence>
<dbReference type="Gene3D" id="1.20.1070.10">
    <property type="entry name" value="Rhodopsin 7-helix transmembrane proteins"/>
    <property type="match status" value="1"/>
</dbReference>
<keyword evidence="7" id="KW-0807">Transducer</keyword>
<dbReference type="SUPFAM" id="SSF81321">
    <property type="entry name" value="Family A G protein-coupled receptor-like"/>
    <property type="match status" value="1"/>
</dbReference>
<protein>
    <submittedName>
        <fullName evidence="10">Chemosensory receptor a</fullName>
    </submittedName>
</protein>
<dbReference type="GO" id="GO:0005886">
    <property type="term" value="C:plasma membrane"/>
    <property type="evidence" value="ECO:0007669"/>
    <property type="project" value="TreeGrafter"/>
</dbReference>
<feature type="transmembrane region" description="Helical" evidence="8">
    <location>
        <begin position="159"/>
        <end position="181"/>
    </location>
</feature>
<dbReference type="AlphaFoldDB" id="A0AAV4CZY6"/>
<evidence type="ECO:0000256" key="3">
    <source>
        <dbReference type="ARBA" id="ARBA00022989"/>
    </source>
</evidence>
<keyword evidence="6 10" id="KW-0675">Receptor</keyword>
<reference evidence="10 11" key="1">
    <citation type="journal article" date="2021" name="Elife">
        <title>Chloroplast acquisition without the gene transfer in kleptoplastic sea slugs, Plakobranchus ocellatus.</title>
        <authorList>
            <person name="Maeda T."/>
            <person name="Takahashi S."/>
            <person name="Yoshida T."/>
            <person name="Shimamura S."/>
            <person name="Takaki Y."/>
            <person name="Nagai Y."/>
            <person name="Toyoda A."/>
            <person name="Suzuki Y."/>
            <person name="Arimoto A."/>
            <person name="Ishii H."/>
            <person name="Satoh N."/>
            <person name="Nishiyama T."/>
            <person name="Hasebe M."/>
            <person name="Maruyama T."/>
            <person name="Minagawa J."/>
            <person name="Obokata J."/>
            <person name="Shigenobu S."/>
        </authorList>
    </citation>
    <scope>NUCLEOTIDE SEQUENCE [LARGE SCALE GENOMIC DNA]</scope>
</reference>
<name>A0AAV4CZY6_9GAST</name>
<evidence type="ECO:0000256" key="4">
    <source>
        <dbReference type="ARBA" id="ARBA00023040"/>
    </source>
</evidence>
<keyword evidence="3 8" id="KW-1133">Transmembrane helix</keyword>
<evidence type="ECO:0000256" key="7">
    <source>
        <dbReference type="ARBA" id="ARBA00023224"/>
    </source>
</evidence>
<dbReference type="GO" id="GO:0004930">
    <property type="term" value="F:G protein-coupled receptor activity"/>
    <property type="evidence" value="ECO:0007669"/>
    <property type="project" value="UniProtKB-KW"/>
</dbReference>
<dbReference type="Proteomes" id="UP000735302">
    <property type="component" value="Unassembled WGS sequence"/>
</dbReference>
<evidence type="ECO:0000256" key="6">
    <source>
        <dbReference type="ARBA" id="ARBA00023170"/>
    </source>
</evidence>
<dbReference type="PRINTS" id="PR00237">
    <property type="entry name" value="GPCRRHODOPSN"/>
</dbReference>
<organism evidence="10 11">
    <name type="scientific">Plakobranchus ocellatus</name>
    <dbReference type="NCBI Taxonomy" id="259542"/>
    <lineage>
        <taxon>Eukaryota</taxon>
        <taxon>Metazoa</taxon>
        <taxon>Spiralia</taxon>
        <taxon>Lophotrochozoa</taxon>
        <taxon>Mollusca</taxon>
        <taxon>Gastropoda</taxon>
        <taxon>Heterobranchia</taxon>
        <taxon>Euthyneura</taxon>
        <taxon>Panpulmonata</taxon>
        <taxon>Sacoglossa</taxon>
        <taxon>Placobranchoidea</taxon>
        <taxon>Plakobranchidae</taxon>
        <taxon>Plakobranchus</taxon>
    </lineage>
</organism>
<feature type="domain" description="G-protein coupled receptors family 1 profile" evidence="9">
    <location>
        <begin position="55"/>
        <end position="341"/>
    </location>
</feature>
<feature type="transmembrane region" description="Helical" evidence="8">
    <location>
        <begin position="318"/>
        <end position="344"/>
    </location>
</feature>
<keyword evidence="11" id="KW-1185">Reference proteome</keyword>
<accession>A0AAV4CZY6</accession>
<sequence length="365" mass="41160">MADETTDLYINASGSSAVNLEMTNNSSTGPESQLDKLIIYPIVPIMFFSNLGLITNSLNVAVFIKMGLKETTNISMLSLAVSDFLSCLLGLWTYLCYIPEFRNIPNLPFEPTEVSSETGSSPRPYVTRTGALITAFITLERCLCVVLPMKVKRIITIPVTRITMIVIYAITLIPFIAHPLYTTLGWKYYPHLNKTLIGAIPTNDAIAPTFLLMNNFLVGFIFLLFAIIVIFVCTLFLVITLAKSLRWRDSMRKQTQTHGSSGQASSQKFSEPRKENRLIKMVVVIATLFIICHLPGTILIFLVPVVDKYLEENFNDPFLILQVSFIFAFELVNNSVNFFVYYLIGTKFRFTFRQMVGLKDKKSTS</sequence>
<proteinExistence type="predicted"/>
<feature type="transmembrane region" description="Helical" evidence="8">
    <location>
        <begin position="38"/>
        <end position="64"/>
    </location>
</feature>
<feature type="transmembrane region" description="Helical" evidence="8">
    <location>
        <begin position="125"/>
        <end position="147"/>
    </location>
</feature>
<gene>
    <name evidence="10" type="ORF">PoB_006395700</name>
</gene>
<evidence type="ECO:0000256" key="5">
    <source>
        <dbReference type="ARBA" id="ARBA00023136"/>
    </source>
</evidence>
<dbReference type="EMBL" id="BLXT01007237">
    <property type="protein sequence ID" value="GFO37452.1"/>
    <property type="molecule type" value="Genomic_DNA"/>
</dbReference>
<keyword evidence="4" id="KW-0297">G-protein coupled receptor</keyword>
<feature type="transmembrane region" description="Helical" evidence="8">
    <location>
        <begin position="278"/>
        <end position="306"/>
    </location>
</feature>
<dbReference type="Pfam" id="PF00001">
    <property type="entry name" value="7tm_1"/>
    <property type="match status" value="1"/>
</dbReference>
<feature type="transmembrane region" description="Helical" evidence="8">
    <location>
        <begin position="216"/>
        <end position="242"/>
    </location>
</feature>
<keyword evidence="5 8" id="KW-0472">Membrane</keyword>
<evidence type="ECO:0000313" key="11">
    <source>
        <dbReference type="Proteomes" id="UP000735302"/>
    </source>
</evidence>
<comment type="subcellular location">
    <subcellularLocation>
        <location evidence="1">Membrane</location>
        <topology evidence="1">Multi-pass membrane protein</topology>
    </subcellularLocation>
</comment>
<dbReference type="InterPro" id="IPR000276">
    <property type="entry name" value="GPCR_Rhodpsn"/>
</dbReference>
<dbReference type="PROSITE" id="PS50262">
    <property type="entry name" value="G_PROTEIN_RECEP_F1_2"/>
    <property type="match status" value="1"/>
</dbReference>
<comment type="caution">
    <text evidence="10">The sequence shown here is derived from an EMBL/GenBank/DDBJ whole genome shotgun (WGS) entry which is preliminary data.</text>
</comment>